<keyword evidence="3" id="KW-1185">Reference proteome</keyword>
<gene>
    <name evidence="2" type="ORF">GCM10011514_44010</name>
</gene>
<reference evidence="2" key="1">
    <citation type="journal article" date="2014" name="Int. J. Syst. Evol. Microbiol.">
        <title>Complete genome sequence of Corynebacterium casei LMG S-19264T (=DSM 44701T), isolated from a smear-ripened cheese.</title>
        <authorList>
            <consortium name="US DOE Joint Genome Institute (JGI-PGF)"/>
            <person name="Walter F."/>
            <person name="Albersmeier A."/>
            <person name="Kalinowski J."/>
            <person name="Ruckert C."/>
        </authorList>
    </citation>
    <scope>NUCLEOTIDE SEQUENCE</scope>
    <source>
        <strain evidence="2">CGMCC 1.15958</strain>
    </source>
</reference>
<dbReference type="Proteomes" id="UP000609064">
    <property type="component" value="Unassembled WGS sequence"/>
</dbReference>
<protein>
    <recommendedName>
        <fullName evidence="1">Glyoxalase-like domain-containing protein</fullName>
    </recommendedName>
</protein>
<organism evidence="2 3">
    <name type="scientific">Emticicia aquatilis</name>
    <dbReference type="NCBI Taxonomy" id="1537369"/>
    <lineage>
        <taxon>Bacteria</taxon>
        <taxon>Pseudomonadati</taxon>
        <taxon>Bacteroidota</taxon>
        <taxon>Cytophagia</taxon>
        <taxon>Cytophagales</taxon>
        <taxon>Leadbetterellaceae</taxon>
        <taxon>Emticicia</taxon>
    </lineage>
</organism>
<evidence type="ECO:0000313" key="3">
    <source>
        <dbReference type="Proteomes" id="UP000609064"/>
    </source>
</evidence>
<sequence length="215" mass="24778">MEIDHIFIFSNTNGSEADKLEEFGFTEGSSRVHPGQGTVNRKFYFDNFFLEILWVHNETEIKSDLILPTKLWERANFSNNIYSPLGLCLVNTDDTDALFRDATKYQPEYFPEGLKIDVLTNETNPSLPWTFRLPFKGDKKKTSEPTEHSNNISRLTKAEFSFLPNDTSANFLKAFENQANISFVSQQAPSLILIFDEHRQGKTKIFDDLSLMILY</sequence>
<dbReference type="RefSeq" id="WP_188769480.1">
    <property type="nucleotide sequence ID" value="NZ_BMKK01000011.1"/>
</dbReference>
<proteinExistence type="predicted"/>
<dbReference type="InterPro" id="IPR029068">
    <property type="entry name" value="Glyas_Bleomycin-R_OHBP_Dase"/>
</dbReference>
<dbReference type="InterPro" id="IPR025870">
    <property type="entry name" value="Glyoxalase-like_dom"/>
</dbReference>
<evidence type="ECO:0000259" key="1">
    <source>
        <dbReference type="Pfam" id="PF13468"/>
    </source>
</evidence>
<comment type="caution">
    <text evidence="2">The sequence shown here is derived from an EMBL/GenBank/DDBJ whole genome shotgun (WGS) entry which is preliminary data.</text>
</comment>
<evidence type="ECO:0000313" key="2">
    <source>
        <dbReference type="EMBL" id="GGD75244.1"/>
    </source>
</evidence>
<dbReference type="Pfam" id="PF13468">
    <property type="entry name" value="Glyoxalase_3"/>
    <property type="match status" value="1"/>
</dbReference>
<feature type="domain" description="Glyoxalase-like" evidence="1">
    <location>
        <begin position="3"/>
        <end position="161"/>
    </location>
</feature>
<dbReference type="AlphaFoldDB" id="A0A917DWT8"/>
<accession>A0A917DWT8</accession>
<reference evidence="2" key="2">
    <citation type="submission" date="2020-09" db="EMBL/GenBank/DDBJ databases">
        <authorList>
            <person name="Sun Q."/>
            <person name="Zhou Y."/>
        </authorList>
    </citation>
    <scope>NUCLEOTIDE SEQUENCE</scope>
    <source>
        <strain evidence="2">CGMCC 1.15958</strain>
    </source>
</reference>
<dbReference type="EMBL" id="BMKK01000011">
    <property type="protein sequence ID" value="GGD75244.1"/>
    <property type="molecule type" value="Genomic_DNA"/>
</dbReference>
<name>A0A917DWT8_9BACT</name>
<dbReference type="Gene3D" id="3.10.180.10">
    <property type="entry name" value="2,3-Dihydroxybiphenyl 1,2-Dioxygenase, domain 1"/>
    <property type="match status" value="1"/>
</dbReference>